<keyword evidence="4" id="KW-0670">Pyruvate</keyword>
<evidence type="ECO:0000256" key="1">
    <source>
        <dbReference type="ARBA" id="ARBA00022793"/>
    </source>
</evidence>
<evidence type="ECO:0000313" key="6">
    <source>
        <dbReference type="EMBL" id="RJG50425.1"/>
    </source>
</evidence>
<keyword evidence="3" id="KW-0456">Lyase</keyword>
<evidence type="ECO:0000256" key="4">
    <source>
        <dbReference type="ARBA" id="ARBA00023317"/>
    </source>
</evidence>
<accession>A0A418YIE7</accession>
<dbReference type="Proteomes" id="UP000283255">
    <property type="component" value="Unassembled WGS sequence"/>
</dbReference>
<proteinExistence type="predicted"/>
<evidence type="ECO:0000256" key="2">
    <source>
        <dbReference type="ARBA" id="ARBA00023145"/>
    </source>
</evidence>
<keyword evidence="1" id="KW-0210">Decarboxylase</keyword>
<reference evidence="6 7" key="2">
    <citation type="submission" date="2019-01" db="EMBL/GenBank/DDBJ databases">
        <title>Motilimonas pumilus sp. nov., isolated from the gut of sea cucumber (Apostichopus japonicus).</title>
        <authorList>
            <person name="Wang F.-Q."/>
            <person name="Ren L.-H."/>
            <person name="Lin Y.-W."/>
            <person name="Sun G.-H."/>
            <person name="Du Z.-J."/>
            <person name="Zhao J.-X."/>
            <person name="Liu X.-J."/>
            <person name="Liu L.-J."/>
        </authorList>
    </citation>
    <scope>NUCLEOTIDE SEQUENCE [LARGE SCALE GENOMIC DNA]</scope>
    <source>
        <strain evidence="6 7">PLHSC7-2</strain>
    </source>
</reference>
<dbReference type="GO" id="GO:0006646">
    <property type="term" value="P:phosphatidylethanolamine biosynthetic process"/>
    <property type="evidence" value="ECO:0007669"/>
    <property type="project" value="TreeGrafter"/>
</dbReference>
<evidence type="ECO:0000313" key="7">
    <source>
        <dbReference type="Proteomes" id="UP000283255"/>
    </source>
</evidence>
<protein>
    <submittedName>
        <fullName evidence="6">Phosphatidylserine decarboxylase family protein</fullName>
    </submittedName>
</protein>
<dbReference type="Pfam" id="PF12588">
    <property type="entry name" value="PSDC"/>
    <property type="match status" value="1"/>
</dbReference>
<dbReference type="OrthoDB" id="9802030at2"/>
<gene>
    <name evidence="6" type="ORF">D1Z90_02795</name>
</gene>
<keyword evidence="7" id="KW-1185">Reference proteome</keyword>
<dbReference type="GO" id="GO:0004609">
    <property type="term" value="F:phosphatidylserine decarboxylase activity"/>
    <property type="evidence" value="ECO:0007669"/>
    <property type="project" value="InterPro"/>
</dbReference>
<organism evidence="6 7">
    <name type="scientific">Motilimonas pumila</name>
    <dbReference type="NCBI Taxonomy" id="2303987"/>
    <lineage>
        <taxon>Bacteria</taxon>
        <taxon>Pseudomonadati</taxon>
        <taxon>Pseudomonadota</taxon>
        <taxon>Gammaproteobacteria</taxon>
        <taxon>Alteromonadales</taxon>
        <taxon>Alteromonadales genera incertae sedis</taxon>
        <taxon>Motilimonas</taxon>
    </lineage>
</organism>
<dbReference type="Pfam" id="PF02666">
    <property type="entry name" value="PS_Dcarbxylase"/>
    <property type="match status" value="1"/>
</dbReference>
<sequence>MATPYRVGAWLPSDHAHLSHWLKALAEKANQDKSEFHPSVAKLKHLIETDAEIYMLFNQMWGQIPNKPPYNRSPTNKPAARNYLQMLRMINLVLTHAPEFLVDEDDQPLGLIGCPINAILDWAMGTTAGYAAFIQPKVNRHFKDILDAWGAYLMSPDSASVLNEKPNGWFGCHAKATKELKHFDEMYICSPEILHHGFHSWDDFFTRQFRPGQRPVAAPGDDNVVVNACESAPFRCSHNVQRFDAFWIKSQCYSLIHMLDSDPLTDYFEGGTVYQAFLSALSYHRWHAPVSGRIISIKHIPGTYYSEPLVEGFNGPDGPDPSGPNDSQGYITEVATRALVVIQADNPALSLVGFLAVGMAEVSTCDVTVEVGKHVSKGEQLGMFHFGGSTHCLIFSPKVKLAFDFHGQTPGLDASNIPINSAIARVVSET</sequence>
<dbReference type="RefSeq" id="WP_119909227.1">
    <property type="nucleotide sequence ID" value="NZ_QZCH01000002.1"/>
</dbReference>
<keyword evidence="2" id="KW-0865">Zymogen</keyword>
<dbReference type="InterPro" id="IPR022237">
    <property type="entry name" value="PsiD-like"/>
</dbReference>
<reference evidence="6 7" key="1">
    <citation type="submission" date="2018-09" db="EMBL/GenBank/DDBJ databases">
        <authorList>
            <person name="Wang F."/>
        </authorList>
    </citation>
    <scope>NUCLEOTIDE SEQUENCE [LARGE SCALE GENOMIC DNA]</scope>
    <source>
        <strain evidence="6 7">PLHSC7-2</strain>
    </source>
</reference>
<dbReference type="EMBL" id="QZCH01000002">
    <property type="protein sequence ID" value="RJG50425.1"/>
    <property type="molecule type" value="Genomic_DNA"/>
</dbReference>
<dbReference type="AlphaFoldDB" id="A0A418YIE7"/>
<evidence type="ECO:0000259" key="5">
    <source>
        <dbReference type="Pfam" id="PF12588"/>
    </source>
</evidence>
<dbReference type="PANTHER" id="PTHR10067">
    <property type="entry name" value="PHOSPHATIDYLSERINE DECARBOXYLASE"/>
    <property type="match status" value="1"/>
</dbReference>
<dbReference type="InterPro" id="IPR003817">
    <property type="entry name" value="PS_Dcarbxylase"/>
</dbReference>
<evidence type="ECO:0000256" key="3">
    <source>
        <dbReference type="ARBA" id="ARBA00023239"/>
    </source>
</evidence>
<name>A0A418YIE7_9GAMM</name>
<feature type="domain" description="L-tryptophan decarboxylase PsiD-like" evidence="5">
    <location>
        <begin position="37"/>
        <end position="176"/>
    </location>
</feature>
<dbReference type="PANTHER" id="PTHR10067:SF9">
    <property type="entry name" value="PHOSPHATIDYLSERINE DECARBOXYLASE FAMILY PROTEIN (AFU_ORTHOLOGUE AFUA_7G01730)"/>
    <property type="match status" value="1"/>
</dbReference>
<comment type="caution">
    <text evidence="6">The sequence shown here is derived from an EMBL/GenBank/DDBJ whole genome shotgun (WGS) entry which is preliminary data.</text>
</comment>